<proteinExistence type="predicted"/>
<evidence type="ECO:0000313" key="2">
    <source>
        <dbReference type="Proteomes" id="UP000264541"/>
    </source>
</evidence>
<dbReference type="AlphaFoldDB" id="A0A372LUB8"/>
<accession>A0A372LUB8</accession>
<dbReference type="Proteomes" id="UP000264541">
    <property type="component" value="Unassembled WGS sequence"/>
</dbReference>
<sequence length="74" mass="8699">MNLDTIKKMLQDLIYFDDCEITHTCSKSTLPFSITVKKEKMQNYFLITFLKTEHTEFYTDVESAALTINKLIKN</sequence>
<protein>
    <submittedName>
        <fullName evidence="1">Uncharacterized protein</fullName>
    </submittedName>
</protein>
<dbReference type="RefSeq" id="WP_117324858.1">
    <property type="nucleotide sequence ID" value="NZ_QVTE01000003.1"/>
</dbReference>
<dbReference type="EMBL" id="QVTE01000003">
    <property type="protein sequence ID" value="RFU71507.1"/>
    <property type="molecule type" value="Genomic_DNA"/>
</dbReference>
<keyword evidence="2" id="KW-1185">Reference proteome</keyword>
<gene>
    <name evidence="1" type="ORF">D0469_01320</name>
</gene>
<evidence type="ECO:0000313" key="1">
    <source>
        <dbReference type="EMBL" id="RFU71507.1"/>
    </source>
</evidence>
<reference evidence="1 2" key="1">
    <citation type="submission" date="2018-08" db="EMBL/GenBank/DDBJ databases">
        <title>Bacillus chawlae sp. nov., Bacillus glennii sp. nov., and Bacillus saganii sp. nov. Isolated from the Vehicle Assembly Building at Kennedy Space Center where the Viking Spacecraft were Assembled.</title>
        <authorList>
            <person name="Seuylemezian A."/>
            <person name="Vaishampayan P."/>
        </authorList>
    </citation>
    <scope>NUCLEOTIDE SEQUENCE [LARGE SCALE GENOMIC DNA]</scope>
    <source>
        <strain evidence="1 2">V47-23a</strain>
    </source>
</reference>
<name>A0A372LUB8_9BACI</name>
<dbReference type="OrthoDB" id="2884326at2"/>
<comment type="caution">
    <text evidence="1">The sequence shown here is derived from an EMBL/GenBank/DDBJ whole genome shotgun (WGS) entry which is preliminary data.</text>
</comment>
<organism evidence="1 2">
    <name type="scientific">Peribacillus saganii</name>
    <dbReference type="NCBI Taxonomy" id="2303992"/>
    <lineage>
        <taxon>Bacteria</taxon>
        <taxon>Bacillati</taxon>
        <taxon>Bacillota</taxon>
        <taxon>Bacilli</taxon>
        <taxon>Bacillales</taxon>
        <taxon>Bacillaceae</taxon>
        <taxon>Peribacillus</taxon>
    </lineage>
</organism>